<organism evidence="2">
    <name type="scientific">Cyprideis torosa</name>
    <dbReference type="NCBI Taxonomy" id="163714"/>
    <lineage>
        <taxon>Eukaryota</taxon>
        <taxon>Metazoa</taxon>
        <taxon>Ecdysozoa</taxon>
        <taxon>Arthropoda</taxon>
        <taxon>Crustacea</taxon>
        <taxon>Oligostraca</taxon>
        <taxon>Ostracoda</taxon>
        <taxon>Podocopa</taxon>
        <taxon>Podocopida</taxon>
        <taxon>Cytherocopina</taxon>
        <taxon>Cytheroidea</taxon>
        <taxon>Cytherideidae</taxon>
        <taxon>Cyprideis</taxon>
    </lineage>
</organism>
<protein>
    <submittedName>
        <fullName evidence="2">Uncharacterized protein</fullName>
    </submittedName>
</protein>
<name>A0A7R8WCE1_9CRUS</name>
<gene>
    <name evidence="2" type="ORF">CTOB1V02_LOCUS6914</name>
</gene>
<dbReference type="OrthoDB" id="6421972at2759"/>
<feature type="region of interest" description="Disordered" evidence="1">
    <location>
        <begin position="219"/>
        <end position="245"/>
    </location>
</feature>
<dbReference type="EMBL" id="OB661834">
    <property type="protein sequence ID" value="CAD7229041.1"/>
    <property type="molecule type" value="Genomic_DNA"/>
</dbReference>
<dbReference type="AlphaFoldDB" id="A0A7R8WCE1"/>
<feature type="compositionally biased region" description="Basic and acidic residues" evidence="1">
    <location>
        <begin position="330"/>
        <end position="359"/>
    </location>
</feature>
<feature type="compositionally biased region" description="Polar residues" evidence="1">
    <location>
        <begin position="221"/>
        <end position="230"/>
    </location>
</feature>
<feature type="compositionally biased region" description="Basic and acidic residues" evidence="1">
    <location>
        <begin position="10"/>
        <end position="26"/>
    </location>
</feature>
<feature type="compositionally biased region" description="Basic residues" evidence="1">
    <location>
        <begin position="292"/>
        <end position="305"/>
    </location>
</feature>
<reference evidence="2" key="1">
    <citation type="submission" date="2020-11" db="EMBL/GenBank/DDBJ databases">
        <authorList>
            <person name="Tran Van P."/>
        </authorList>
    </citation>
    <scope>NUCLEOTIDE SEQUENCE</scope>
</reference>
<evidence type="ECO:0000256" key="1">
    <source>
        <dbReference type="SAM" id="MobiDB-lite"/>
    </source>
</evidence>
<evidence type="ECO:0000313" key="2">
    <source>
        <dbReference type="EMBL" id="CAD7229041.1"/>
    </source>
</evidence>
<sequence>MFRWAARRSFSLDRESTFDKEKKLGSEEGSSATTPGGGMPRRHKRRLTSPIFTDLVQQRRRSSGGGGHKSRLTSNGGPQIRRQSAIMGIGHEEDDLMAYVTDGSADPEMVKHRTLKAQAILIAQHQSHLLHLATELIWLENMLQKERGDVKRVLERKEQTIHQQHRVIYRLLTQLREQSVRKEEHVDSDEGAVAVTGVPASSSETPQAADDDSAVVLEDSPATSTHGGSDTQEKAPAQSSTPRVMRSVSDVLNHSLNQLRTSTGLQDEVERAAQDALQCACVAEITRSLCSKGKRPRRGSLKKNPAHPYNHYMRNPDVMETVYSVEEDGSLDKPDGPDLRRQYWRARDSSSSEKSKSLGDDGTGSVQTQPMPITHVPLSPTSSTPQLGISRKQNPLVPQYQSSLAAPAPSGSGLLGKLRRSRWFGSCDNVNLAQMNYTPVTPRDEATEQEHAPRLYRYTRRTTESPFFSPRSHKLSHQLSVGPLGSSANTVREFDMNASCPDIRRELLVTRRRVVGKAMAVEPDEVDEDDEVLSSEDYHGMNEEQHRPVIKERMGVLNTHRNVTKPKDIKNKKLLKSKSTSLEELRFRFQNWMGLHRRDKVLTAKRN</sequence>
<feature type="compositionally biased region" description="Polar residues" evidence="1">
    <location>
        <begin position="379"/>
        <end position="390"/>
    </location>
</feature>
<feature type="region of interest" description="Disordered" evidence="1">
    <location>
        <begin position="292"/>
        <end position="313"/>
    </location>
</feature>
<feature type="region of interest" description="Disordered" evidence="1">
    <location>
        <begin position="1"/>
        <end position="80"/>
    </location>
</feature>
<accession>A0A7R8WCE1</accession>
<feature type="region of interest" description="Disordered" evidence="1">
    <location>
        <begin position="327"/>
        <end position="390"/>
    </location>
</feature>
<proteinExistence type="predicted"/>